<protein>
    <submittedName>
        <fullName evidence="2">Uncharacterized protein</fullName>
    </submittedName>
</protein>
<dbReference type="RefSeq" id="WP_088441573.1">
    <property type="nucleotide sequence ID" value="NZ_BMMC01000009.1"/>
</dbReference>
<dbReference type="OrthoDB" id="7592292at2"/>
<gene>
    <name evidence="2" type="ORF">CDQ92_11465</name>
</gene>
<accession>A0A246JR07</accession>
<feature type="region of interest" description="Disordered" evidence="1">
    <location>
        <begin position="777"/>
        <end position="815"/>
    </location>
</feature>
<evidence type="ECO:0000313" key="3">
    <source>
        <dbReference type="Proteomes" id="UP000197361"/>
    </source>
</evidence>
<evidence type="ECO:0000256" key="1">
    <source>
        <dbReference type="SAM" id="MobiDB-lite"/>
    </source>
</evidence>
<proteinExistence type="predicted"/>
<name>A0A246JR07_9SPHN</name>
<feature type="region of interest" description="Disordered" evidence="1">
    <location>
        <begin position="1234"/>
        <end position="1258"/>
    </location>
</feature>
<sequence>MLYFKLFGRFIWEGGQEFAGCFEIFAQPEPEYPAALCVRWLPVEGEAPPVQTTPLADLTAAALEAVKNGKAFALSLGKASPHRLVIPGAAIIEHYGYANNGTRELSLRWILARSFTQGKTVCHSAIILGDAPAKGLGHGLGFQLAIPTPAPHGVIDKISSNAFPFRVHYQGARLAADEQKLPARGVAAGAEGAASQCEWLDLTTLDSDLFPSHILGEFGFCPFNGGKEYLHFPRGADSNRAKLRAALWPTDANRYARETLGLFAAGSTDLVNKLQLSAVFDLPQAYQSIGFGRRDTLGRTYFRSAFRAVKAPAGVPGGDLRIIDGVIKPLDPFGVGDCLENSQAQGWTFLDLITEYRIDQDEMEAVAYGEREATGFAAIRLGVEHKVAAANGQGAWQLRSGEFQQVGGQVDTDGNPIFNNVAVHKLIELGLRATRMPRLGVDILAPLEPANGLPDMVLASAGQQRFALAADLPFRLTRRQLPQTDPVQIVDEIGCDIRPVARKRWPLVELGLRRWDYDADRALEPDPGPIRISFTLPGIDIAGPADRSLFRAALLADRDIGDPDRVGVISLDLGVDPKGTPGAAFVGRLGGLGLAAAQVSLALAGPAKNAGHWRFRPGRISETGGGEAELLAGPNDFLLNLALNAIEPIGVDIAWGDRTGRPRPLLLRDGERGGAPARYILSLRDQVTRDDDRRLTAEILDGTAVATLQSEEADASPTGSAAARYILLSEQPFSVMRFEAQSLDARGDAGNLVVASYDSDTRQWSLRMTSRRYRYSLPPQGVGESMDKPRRLALLDPDDGATASTPQAAGERDGDGYLQRHAVDYRLTAPADLWIEPSDLDRNFYLPEWASYDIFRQRGDLGTGAALAGLRAEFLYGLGVSVDPALEKGAAATARVAEIEALLGRPVRKGEQTADNRGWVRKWNRLADAIAHRPERLELWMRDAGAAQPFVPARFERGARFALRARAAFRSPFPTPFDDAELHPRLSPHGLPGGVLWPIEARAFCREFLDRPDSTGGTIERIALAPHGGDADFRAEFLNGLLAVIAEVRAGRVQRQRVEIIGRIGAFWNRAKHVVIYERTVSPSPQFTPDDGIGATSRRPVLRKVEEFVELLEPERFYPDGPAGSEAMAGFLHAVRFNSRRIHVDSAWSEDVGRSGWQIPLWNRRSAQRRPSVYPQPDIAFVTHAEGDEDRPLVAQQCLDPENLYFYSDAKAPDADTDRWAPVLSVDWVNLPAPTARQQPDLDGPARDGETKLPSAPRIPRGYRRFTWRLAPASRRTRLNAGRAGQPLYAALDTLTFSRAVAPEQPERANELSGWLAEVSKQARPDRGIGAELQTLGTAVRTGDRDRILAAADTFKGRIDQVDPRRFKLEKLDPLRDLATTQTPLCHKLINDFAAGLERKKLLLMAELRAWLEQAEAISAPLPGDTRDAWIRSVVAEIMGEIAPALGDLQADIGRVETDVANAGAIVAQFEAELFTLFDSAKRKLDETRQAYVDGKPWSPARIESYHKKLEAGRDALIGDLSAAVSEVRSRLSTELGRVSNGITTAIGTLLEEIAGGEAAIHRATGDAESAALDVLADIGSAYARQLATANDALKTAIEAIRAKPGHDDIVAQLEAMGIEFGTAARVLDAKLGELASDVRAGRLDLSGLIATAFKDLQALVLPVADRGDAIAAELLPVAETLKEEPDLRAAVLATRLAIKTLAAELRGLLDQAASAQVGVLLMVGKAESAALQLLGELRRGFAAQVNAARERYRTAVVAIAKVEAYEATARKLEAIADAFQKAARPVEDKLLTLETEVRAGRLALNGLTTAAFAEIGGLTSVLAGEATAIATQLDAIAAELATETELSGLVELSRTATTALAGGIDALLADIGRWVEGPECLYEALSVQIDRALAAARRCAGGAFARIDAARTQIDSQFNQLKEKVKPEFVDNVLTRKIVVPAFDAVISEAEFERLRGDLVRARARVTEAVEGIEARMSQIDELAAAELKAWQDEAGKVCDALGAGVTAIHAALDAAAEQALAKLQHYLGLADAIKGAIDDAQELGRLIGAAERDFKQLTGAIDSARVQAEAYVDRVLDVAGNITSGGIAAVPNNLLRLYAAAASAPALPNLDFARERLGYYYDSVRSVIDTTKAEAWFGRLGSELKALGLSLPFERIGEGLIPDDLSKLDISKVFRNFGGIDLSGLFRGYRLPEGAGDAIRVTHAFDPKQARAWVQIDINLAIPGRKALFSMGPFTLDFVNSRLAATVRLEASKDSAKVEQTGRAALTTTVDSVVSGQSMVALQDMVVRFEQGGGLKVDLDPKKIKLNPAFKFIQETLGSLFPDEVGGLKLIKQNGVPIGVEHEFSMPPISLMAGTSGVSNIAISNRFALVAFPDFMITNRFALSRPELPFLFTIFVIGGSGYISVDCDYRPFTNELTVTVEAAAGGSAALGFALGPISGSVFVSLSVALAYRKQLGRPGGGLRVSIELLIAGRVDVAGLATVNLALLLRMQYHENGRIDGIGTVSVSIRISRFYTYKYRTNANYSLRNGGGGGSSTRAAPAALGFAPSVAPSKKAMNRAARILQARA</sequence>
<keyword evidence="3" id="KW-1185">Reference proteome</keyword>
<comment type="caution">
    <text evidence="2">The sequence shown here is derived from an EMBL/GenBank/DDBJ whole genome shotgun (WGS) entry which is preliminary data.</text>
</comment>
<reference evidence="2 3" key="1">
    <citation type="journal article" date="2010" name="Int. J. Syst. Evol. Microbiol.">
        <title>Sphingopyxis bauzanensis sp. nov., a psychrophilic bacterium isolated from soil.</title>
        <authorList>
            <person name="Zhang D.C."/>
            <person name="Liu H.C."/>
            <person name="Xin Y.H."/>
            <person name="Zhou Y.G."/>
            <person name="Schinner F."/>
            <person name="Margesin R."/>
        </authorList>
    </citation>
    <scope>NUCLEOTIDE SEQUENCE [LARGE SCALE GENOMIC DNA]</scope>
    <source>
        <strain evidence="2 3">DSM 22271</strain>
    </source>
</reference>
<dbReference type="Proteomes" id="UP000197361">
    <property type="component" value="Unassembled WGS sequence"/>
</dbReference>
<organism evidence="2 3">
    <name type="scientific">Sphingopyxis bauzanensis</name>
    <dbReference type="NCBI Taxonomy" id="651663"/>
    <lineage>
        <taxon>Bacteria</taxon>
        <taxon>Pseudomonadati</taxon>
        <taxon>Pseudomonadota</taxon>
        <taxon>Alphaproteobacteria</taxon>
        <taxon>Sphingomonadales</taxon>
        <taxon>Sphingomonadaceae</taxon>
        <taxon>Sphingopyxis</taxon>
    </lineage>
</organism>
<dbReference type="EMBL" id="NISK01000003">
    <property type="protein sequence ID" value="OWQ95445.1"/>
    <property type="molecule type" value="Genomic_DNA"/>
</dbReference>
<evidence type="ECO:0000313" key="2">
    <source>
        <dbReference type="EMBL" id="OWQ95445.1"/>
    </source>
</evidence>